<gene>
    <name evidence="1" type="ORF">ACGTZG_00420</name>
</gene>
<reference evidence="1 2" key="1">
    <citation type="submission" date="2024-10" db="EMBL/GenBank/DDBJ databases">
        <authorList>
            <person name="Sang B.-I."/>
            <person name="Prabhaharan D."/>
        </authorList>
    </citation>
    <scope>NUCLEOTIDE SEQUENCE [LARGE SCALE GENOMIC DNA]</scope>
    <source>
        <strain evidence="1 2">MH</strain>
    </source>
</reference>
<dbReference type="InterPro" id="IPR053745">
    <property type="entry name" value="Viral_Tail_Comp_sf"/>
</dbReference>
<comment type="caution">
    <text evidence="1">The sequence shown here is derived from an EMBL/GenBank/DDBJ whole genome shotgun (WGS) entry which is preliminary data.</text>
</comment>
<accession>A0ABW7DKN1</accession>
<evidence type="ECO:0000313" key="2">
    <source>
        <dbReference type="Proteomes" id="UP001605989"/>
    </source>
</evidence>
<dbReference type="Proteomes" id="UP001605989">
    <property type="component" value="Unassembled WGS sequence"/>
</dbReference>
<name>A0ABW7DKN1_9FIRM</name>
<dbReference type="Pfam" id="PF11367">
    <property type="entry name" value="Tail_completion_gp17"/>
    <property type="match status" value="1"/>
</dbReference>
<protein>
    <submittedName>
        <fullName evidence="1">DUF3168 domain-containing protein</fullName>
    </submittedName>
</protein>
<keyword evidence="2" id="KW-1185">Reference proteome</keyword>
<proteinExistence type="predicted"/>
<dbReference type="InterPro" id="IPR021508">
    <property type="entry name" value="Gp17-like"/>
</dbReference>
<dbReference type="EMBL" id="JBIEKR010000001">
    <property type="protein sequence ID" value="MFG6271650.1"/>
    <property type="molecule type" value="Genomic_DNA"/>
</dbReference>
<dbReference type="RefSeq" id="WP_113855924.1">
    <property type="nucleotide sequence ID" value="NZ_CP011940.1"/>
</dbReference>
<evidence type="ECO:0000313" key="1">
    <source>
        <dbReference type="EMBL" id="MFG6271650.1"/>
    </source>
</evidence>
<sequence length="137" mass="15587">MISRIPFNEIQKGLYQLLHKGQTIPVYDSIPDGTETMPYIWLGEFHGAPAEENKTVVMHQVSQQLHIWSAQKGKKEVNSIMNDVVTLLTKYQLSMDGFRQVGTAIISLYQTTGELYENGDKAYHGVIQVEYLVEQLN</sequence>
<organism evidence="1 2">
    <name type="scientific">Megasphaera hexanoica</name>
    <dbReference type="NCBI Taxonomy" id="1675036"/>
    <lineage>
        <taxon>Bacteria</taxon>
        <taxon>Bacillati</taxon>
        <taxon>Bacillota</taxon>
        <taxon>Negativicutes</taxon>
        <taxon>Veillonellales</taxon>
        <taxon>Veillonellaceae</taxon>
        <taxon>Megasphaera</taxon>
    </lineage>
</organism>
<dbReference type="Gene3D" id="3.30.2000.30">
    <property type="match status" value="1"/>
</dbReference>